<gene>
    <name evidence="1" type="ORF">AB1Y20_003057</name>
</gene>
<dbReference type="AlphaFoldDB" id="A0AB34JCI7"/>
<evidence type="ECO:0008006" key="3">
    <source>
        <dbReference type="Google" id="ProtNLM"/>
    </source>
</evidence>
<comment type="caution">
    <text evidence="1">The sequence shown here is derived from an EMBL/GenBank/DDBJ whole genome shotgun (WGS) entry which is preliminary data.</text>
</comment>
<evidence type="ECO:0000313" key="1">
    <source>
        <dbReference type="EMBL" id="KAL1518773.1"/>
    </source>
</evidence>
<name>A0AB34JCI7_PRYPA</name>
<protein>
    <recommendedName>
        <fullName evidence="3">Nucleotide-diphospho-sugar transferase domain-containing protein</fullName>
    </recommendedName>
</protein>
<sequence>MADFTCKGRTLRLSPAEMALATRGLVDPSLRARSSVYYWKHAAPPQQQSRWEAVCTKPAHARWHLRSFGSHSWWAQAARDKCTLLRRWTPLDSCSAFSLDDLPADWRREHGVNASVRGAGWWRWKPYYLLRELRGTREGDVLVHADYDLILSKDPAALWCIGQNVPRGVAGFHMPCLTDRAWTKRETALALNASDAALDTTQLYAGLLVLRRTPFAERFLEEWLRAVLRAELATDHLAAGVVQDRRFVSHRHDQSVLSILAKQHGVKTFPLPTAGHDVRDVWSWDAGYCNKSFSWPLPNYRPRVATKAYPRGVYITHYKEMGHQRDTMVDCMKKEGESALVPLRDYVDSEAVLQTLRVLQHLELALKGGGRRRGGPTMTAQDVMLAQQQPPLSLVAQERNSREVQQGTAAACVANVTYGGLFFEGRPYMWIWQGCHGVFACSRSVLRCGLYIPHEHSAAVRRRQKGREMLQICACDETESLKAARHWRDGRDHLANAAGWIGMEVPLTAGRLT</sequence>
<reference evidence="1 2" key="1">
    <citation type="journal article" date="2024" name="Science">
        <title>Giant polyketide synthase enzymes in the biosynthesis of giant marine polyether toxins.</title>
        <authorList>
            <person name="Fallon T.R."/>
            <person name="Shende V.V."/>
            <person name="Wierzbicki I.H."/>
            <person name="Pendleton A.L."/>
            <person name="Watervoot N.F."/>
            <person name="Auber R.P."/>
            <person name="Gonzalez D.J."/>
            <person name="Wisecaver J.H."/>
            <person name="Moore B.S."/>
        </authorList>
    </citation>
    <scope>NUCLEOTIDE SEQUENCE [LARGE SCALE GENOMIC DNA]</scope>
    <source>
        <strain evidence="1 2">12B1</strain>
    </source>
</reference>
<keyword evidence="2" id="KW-1185">Reference proteome</keyword>
<dbReference type="Proteomes" id="UP001515480">
    <property type="component" value="Unassembled WGS sequence"/>
</dbReference>
<accession>A0AB34JCI7</accession>
<proteinExistence type="predicted"/>
<dbReference type="EMBL" id="JBGBPQ010000010">
    <property type="protein sequence ID" value="KAL1518773.1"/>
    <property type="molecule type" value="Genomic_DNA"/>
</dbReference>
<organism evidence="1 2">
    <name type="scientific">Prymnesium parvum</name>
    <name type="common">Toxic golden alga</name>
    <dbReference type="NCBI Taxonomy" id="97485"/>
    <lineage>
        <taxon>Eukaryota</taxon>
        <taxon>Haptista</taxon>
        <taxon>Haptophyta</taxon>
        <taxon>Prymnesiophyceae</taxon>
        <taxon>Prymnesiales</taxon>
        <taxon>Prymnesiaceae</taxon>
        <taxon>Prymnesium</taxon>
    </lineage>
</organism>
<evidence type="ECO:0000313" key="2">
    <source>
        <dbReference type="Proteomes" id="UP001515480"/>
    </source>
</evidence>